<dbReference type="SUPFAM" id="SSF55781">
    <property type="entry name" value="GAF domain-like"/>
    <property type="match status" value="1"/>
</dbReference>
<reference evidence="1 2" key="1">
    <citation type="submission" date="2018-04" db="EMBL/GenBank/DDBJ databases">
        <title>Denitrifier Microvirgula.</title>
        <authorList>
            <person name="Anderson E."/>
            <person name="Jang J."/>
            <person name="Ishii S."/>
        </authorList>
    </citation>
    <scope>NUCLEOTIDE SEQUENCE [LARGE SCALE GENOMIC DNA]</scope>
    <source>
        <strain evidence="1 2">BE2.4</strain>
    </source>
</reference>
<dbReference type="AlphaFoldDB" id="A0A2S0PDD7"/>
<dbReference type="InterPro" id="IPR007435">
    <property type="entry name" value="DUF484"/>
</dbReference>
<dbReference type="EMBL" id="CP028519">
    <property type="protein sequence ID" value="AVY95352.1"/>
    <property type="molecule type" value="Genomic_DNA"/>
</dbReference>
<dbReference type="InterPro" id="IPR029016">
    <property type="entry name" value="GAF-like_dom_sf"/>
</dbReference>
<evidence type="ECO:0000313" key="1">
    <source>
        <dbReference type="EMBL" id="AVY95352.1"/>
    </source>
</evidence>
<dbReference type="Gene3D" id="3.30.450.40">
    <property type="match status" value="1"/>
</dbReference>
<evidence type="ECO:0000313" key="2">
    <source>
        <dbReference type="Proteomes" id="UP000244173"/>
    </source>
</evidence>
<sequence length="238" mass="26376">MARRPIAGADDRTRRHCLSRGNCSVTPQAVAEWLIANPDFFDRHPETLLELRIPAPARGDTIPLIERQVLALKDQARQLNVAMARLMAYGESNGNIVAQAHRLAVGLLAARRVEDIMAAVRRSLEDDFQLRGWAIRLWHPKAEAFGLHAAPLPLAERTVAAPYVGHYLSQQAMDWLPGHHVWQSFGLAVLKTADGEPFGALVLASEDEQRFATDMETLLLADIAELIATALTRELDRA</sequence>
<dbReference type="Proteomes" id="UP000244173">
    <property type="component" value="Chromosome"/>
</dbReference>
<name>A0A2S0PDD7_9NEIS</name>
<dbReference type="STRING" id="1122240.GCA_000620105_02764"/>
<dbReference type="PANTHER" id="PTHR38765:SF1">
    <property type="entry name" value="DUF484 DOMAIN-CONTAINING PROTEIN"/>
    <property type="match status" value="1"/>
</dbReference>
<proteinExistence type="predicted"/>
<keyword evidence="2" id="KW-1185">Reference proteome</keyword>
<accession>A0A2S0PDD7</accession>
<dbReference type="KEGG" id="maer:DAI18_15860"/>
<organism evidence="1 2">
    <name type="scientific">Microvirgula aerodenitrificans</name>
    <dbReference type="NCBI Taxonomy" id="57480"/>
    <lineage>
        <taxon>Bacteria</taxon>
        <taxon>Pseudomonadati</taxon>
        <taxon>Pseudomonadota</taxon>
        <taxon>Betaproteobacteria</taxon>
        <taxon>Neisseriales</taxon>
        <taxon>Aquaspirillaceae</taxon>
        <taxon>Microvirgula</taxon>
    </lineage>
</organism>
<dbReference type="Pfam" id="PF04340">
    <property type="entry name" value="DUF484"/>
    <property type="match status" value="1"/>
</dbReference>
<gene>
    <name evidence="1" type="ORF">DAI18_15860</name>
</gene>
<protein>
    <submittedName>
        <fullName evidence="1">DUF484 domain-containing protein</fullName>
    </submittedName>
</protein>
<dbReference type="PANTHER" id="PTHR38765">
    <property type="entry name" value="DUF484 DOMAIN-CONTAINING PROTEIN"/>
    <property type="match status" value="1"/>
</dbReference>